<name>A0A6J4T430_9ACTN</name>
<organism evidence="2">
    <name type="scientific">uncultured Solirubrobacteraceae bacterium</name>
    <dbReference type="NCBI Taxonomy" id="1162706"/>
    <lineage>
        <taxon>Bacteria</taxon>
        <taxon>Bacillati</taxon>
        <taxon>Actinomycetota</taxon>
        <taxon>Thermoleophilia</taxon>
        <taxon>Solirubrobacterales</taxon>
        <taxon>Solirubrobacteraceae</taxon>
        <taxon>environmental samples</taxon>
    </lineage>
</organism>
<reference evidence="2" key="1">
    <citation type="submission" date="2020-02" db="EMBL/GenBank/DDBJ databases">
        <authorList>
            <person name="Meier V. D."/>
        </authorList>
    </citation>
    <scope>NUCLEOTIDE SEQUENCE</scope>
    <source>
        <strain evidence="2">AVDCRST_MAG67</strain>
    </source>
</reference>
<feature type="non-terminal residue" evidence="2">
    <location>
        <position position="1"/>
    </location>
</feature>
<dbReference type="AlphaFoldDB" id="A0A6J4T430"/>
<feature type="region of interest" description="Disordered" evidence="1">
    <location>
        <begin position="16"/>
        <end position="38"/>
    </location>
</feature>
<evidence type="ECO:0000313" key="2">
    <source>
        <dbReference type="EMBL" id="CAA9513599.1"/>
    </source>
</evidence>
<accession>A0A6J4T430</accession>
<dbReference type="EMBL" id="CADCVQ010000120">
    <property type="protein sequence ID" value="CAA9513599.1"/>
    <property type="molecule type" value="Genomic_DNA"/>
</dbReference>
<evidence type="ECO:0000256" key="1">
    <source>
        <dbReference type="SAM" id="MobiDB-lite"/>
    </source>
</evidence>
<gene>
    <name evidence="2" type="ORF">AVDCRST_MAG67-2816</name>
</gene>
<feature type="non-terminal residue" evidence="2">
    <location>
        <position position="38"/>
    </location>
</feature>
<protein>
    <submittedName>
        <fullName evidence="2">Uncharacterized protein</fullName>
    </submittedName>
</protein>
<proteinExistence type="predicted"/>
<sequence>ARRRRPLVARALDAAGGRSGSVACRQDRQSRAIQTSRL</sequence>